<dbReference type="Proteomes" id="UP001059349">
    <property type="component" value="Chromosome"/>
</dbReference>
<name>A0A063YK69_9BACT</name>
<gene>
    <name evidence="1" type="ORF">JN03_0020</name>
    <name evidence="2" type="ORF">NMG93_03205</name>
</gene>
<organism evidence="1 3">
    <name type="scientific">Metamycoplasma hyosynoviae</name>
    <dbReference type="NCBI Taxonomy" id="29559"/>
    <lineage>
        <taxon>Bacteria</taxon>
        <taxon>Bacillati</taxon>
        <taxon>Mycoplasmatota</taxon>
        <taxon>Mycoplasmoidales</taxon>
        <taxon>Metamycoplasmataceae</taxon>
        <taxon>Metamycoplasma</taxon>
    </lineage>
</organism>
<dbReference type="RefSeq" id="WP_036441645.1">
    <property type="nucleotide sequence ID" value="NZ_CP101127.1"/>
</dbReference>
<evidence type="ECO:0000313" key="2">
    <source>
        <dbReference type="EMBL" id="UTO25853.1"/>
    </source>
</evidence>
<dbReference type="EMBL" id="SOCH01000002">
    <property type="protein sequence ID" value="TDU98011.1"/>
    <property type="molecule type" value="Genomic_DNA"/>
</dbReference>
<dbReference type="AlphaFoldDB" id="A0A063YK69"/>
<dbReference type="Proteomes" id="UP000294882">
    <property type="component" value="Unassembled WGS sequence"/>
</dbReference>
<reference evidence="1 3" key="1">
    <citation type="submission" date="2019-03" db="EMBL/GenBank/DDBJ databases">
        <title>Genomic Encyclopedia of Archaeal and Bacterial Type Strains, Phase II (KMG-II): from individual species to whole genera.</title>
        <authorList>
            <person name="Goeker M."/>
        </authorList>
    </citation>
    <scope>NUCLEOTIDE SEQUENCE [LARGE SCALE GENOMIC DNA]</scope>
    <source>
        <strain evidence="1 3">ATCC 25591</strain>
    </source>
</reference>
<dbReference type="GeneID" id="75105488"/>
<reference evidence="2" key="2">
    <citation type="submission" date="2022-07" db="EMBL/GenBank/DDBJ databases">
        <title>Complete genome of Mycoplasma hyosynoviae B1.</title>
        <authorList>
            <person name="Spergser J."/>
        </authorList>
    </citation>
    <scope>NUCLEOTIDE SEQUENCE</scope>
    <source>
        <strain evidence="2">B1</strain>
    </source>
</reference>
<accession>A0A063YK69</accession>
<proteinExistence type="predicted"/>
<dbReference type="EMBL" id="CP101127">
    <property type="protein sequence ID" value="UTO25853.1"/>
    <property type="molecule type" value="Genomic_DNA"/>
</dbReference>
<sequence length="292" mass="34793">MLIEIKQKNEFDIDKNLKFLQQLLICIKKKDIKKINEILNRNSYIHILENKNRYNALELNKRINEIEKITLNTINSKIHNNSKINAIKTNSVNSANYSIDGFNWTEVENIQRSLFSPTVIERASFKNYKFFFNYKQIEDKLLYDINWYKNYITNWTKELKELNEILGKIGEGLNNTGIPIIDSAIAIKNAIELGFFIINEIGNKIQDCCNLYYAKIIPYFLEMLNLVINSENVTKIYAFMQYSHNFARNETYGIWYTIINKNFNQYHKLLKDEMNIANHIYWENYMAEIHNY</sequence>
<evidence type="ECO:0000313" key="1">
    <source>
        <dbReference type="EMBL" id="TDU98011.1"/>
    </source>
</evidence>
<protein>
    <submittedName>
        <fullName evidence="1">Uncharacterized protein</fullName>
    </submittedName>
</protein>
<evidence type="ECO:0000313" key="3">
    <source>
        <dbReference type="Proteomes" id="UP000294882"/>
    </source>
</evidence>